<evidence type="ECO:0000313" key="2">
    <source>
        <dbReference type="Proteomes" id="UP000005025"/>
    </source>
</evidence>
<sequence>MEIHGSGIFTRVDYVQVVALHICPNKKASNPVRIGGPSN</sequence>
<dbReference type="PATRIC" id="fig|797516.3.peg.25"/>
<accession>H1LBR7</accession>
<dbReference type="Proteomes" id="UP000005025">
    <property type="component" value="Unassembled WGS sequence"/>
</dbReference>
<gene>
    <name evidence="1" type="ORF">HMPREF9104_00027</name>
</gene>
<comment type="caution">
    <text evidence="1">The sequence shown here is derived from an EMBL/GenBank/DDBJ whole genome shotgun (WGS) entry which is preliminary data.</text>
</comment>
<dbReference type="AlphaFoldDB" id="H1LBR7"/>
<reference evidence="1 2" key="1">
    <citation type="submission" date="2011-09" db="EMBL/GenBank/DDBJ databases">
        <authorList>
            <person name="Weinstock G."/>
            <person name="Sodergren E."/>
            <person name="Clifton S."/>
            <person name="Fulton L."/>
            <person name="Fulton B."/>
            <person name="Courtney L."/>
            <person name="Fronick C."/>
            <person name="Harrison M."/>
            <person name="Strong C."/>
            <person name="Farmer C."/>
            <person name="Delahaunty K."/>
            <person name="Markovic C."/>
            <person name="Hall O."/>
            <person name="Minx P."/>
            <person name="Tomlinson C."/>
            <person name="Mitreva M."/>
            <person name="Hou S."/>
            <person name="Chen J."/>
            <person name="Wollam A."/>
            <person name="Pepin K.H."/>
            <person name="Johnson M."/>
            <person name="Bhonagiri V."/>
            <person name="Zhang X."/>
            <person name="Suruliraj S."/>
            <person name="Warren W."/>
            <person name="Chinwalla A."/>
            <person name="Mardis E.R."/>
            <person name="Wilson R.K."/>
        </authorList>
    </citation>
    <scope>NUCLEOTIDE SEQUENCE [LARGE SCALE GENOMIC DNA]</scope>
    <source>
        <strain evidence="1 2">F0435</strain>
    </source>
</reference>
<dbReference type="EMBL" id="AGRJ01000004">
    <property type="protein sequence ID" value="EHO54633.1"/>
    <property type="molecule type" value="Genomic_DNA"/>
</dbReference>
<proteinExistence type="predicted"/>
<protein>
    <submittedName>
        <fullName evidence="1">Uncharacterized protein</fullName>
    </submittedName>
</protein>
<organism evidence="1 2">
    <name type="scientific">Lentilactobacillus kisonensis F0435</name>
    <dbReference type="NCBI Taxonomy" id="797516"/>
    <lineage>
        <taxon>Bacteria</taxon>
        <taxon>Bacillati</taxon>
        <taxon>Bacillota</taxon>
        <taxon>Bacilli</taxon>
        <taxon>Lactobacillales</taxon>
        <taxon>Lactobacillaceae</taxon>
        <taxon>Lentilactobacillus</taxon>
    </lineage>
</organism>
<evidence type="ECO:0000313" key="1">
    <source>
        <dbReference type="EMBL" id="EHO54633.1"/>
    </source>
</evidence>
<dbReference type="HOGENOM" id="CLU_3311767_0_0_9"/>
<name>H1LBR7_9LACO</name>